<keyword evidence="1" id="KW-0560">Oxidoreductase</keyword>
<evidence type="ECO:0000256" key="1">
    <source>
        <dbReference type="ARBA" id="ARBA00023002"/>
    </source>
</evidence>
<dbReference type="InterPro" id="IPR036291">
    <property type="entry name" value="NAD(P)-bd_dom_sf"/>
</dbReference>
<dbReference type="EMBL" id="JASCIR010000013">
    <property type="protein sequence ID" value="MDI3387968.1"/>
    <property type="molecule type" value="Genomic_DNA"/>
</dbReference>
<feature type="domain" description="Gfo/Idh/MocA-like oxidoreductase N-terminal" evidence="3">
    <location>
        <begin position="4"/>
        <end position="121"/>
    </location>
</feature>
<dbReference type="InterPro" id="IPR000683">
    <property type="entry name" value="Gfo/Idh/MocA-like_OxRdtase_N"/>
</dbReference>
<dbReference type="SUPFAM" id="SSF55347">
    <property type="entry name" value="Glyceraldehyde-3-phosphate dehydrogenase-like, C-terminal domain"/>
    <property type="match status" value="1"/>
</dbReference>
<dbReference type="PANTHER" id="PTHR43818:SF11">
    <property type="entry name" value="BCDNA.GH03377"/>
    <property type="match status" value="1"/>
</dbReference>
<feature type="region of interest" description="Disordered" evidence="2">
    <location>
        <begin position="391"/>
        <end position="411"/>
    </location>
</feature>
<dbReference type="Proteomes" id="UP001224661">
    <property type="component" value="Unassembled WGS sequence"/>
</dbReference>
<protein>
    <submittedName>
        <fullName evidence="4">Gfo/Idh/MocA family oxidoreductase</fullName>
    </submittedName>
</protein>
<organism evidence="4 5">
    <name type="scientific">Streptomyces solicavernae</name>
    <dbReference type="NCBI Taxonomy" id="3043614"/>
    <lineage>
        <taxon>Bacteria</taxon>
        <taxon>Bacillati</taxon>
        <taxon>Actinomycetota</taxon>
        <taxon>Actinomycetes</taxon>
        <taxon>Kitasatosporales</taxon>
        <taxon>Streptomycetaceae</taxon>
        <taxon>Streptomyces</taxon>
    </lineage>
</organism>
<proteinExistence type="predicted"/>
<dbReference type="SUPFAM" id="SSF51735">
    <property type="entry name" value="NAD(P)-binding Rossmann-fold domains"/>
    <property type="match status" value="1"/>
</dbReference>
<keyword evidence="5" id="KW-1185">Reference proteome</keyword>
<comment type="caution">
    <text evidence="4">The sequence shown here is derived from an EMBL/GenBank/DDBJ whole genome shotgun (WGS) entry which is preliminary data.</text>
</comment>
<dbReference type="Gene3D" id="3.30.360.10">
    <property type="entry name" value="Dihydrodipicolinate Reductase, domain 2"/>
    <property type="match status" value="1"/>
</dbReference>
<name>A0ABT6RW37_9ACTN</name>
<sequence length="411" mass="44512">MTFSLGIVGAGQFSGQFAKLFRAHPGVGDVYVTDLIAQRAHQLVAAEKLSGTFDTYDAMLRSPDVDAVAVFTQRWTHGPLVVQALRAGKHVYSAVPMAITEEEIAAVIEAVRETGLTYMMGETSQYNPATVHARNQIAEGAFGRLFYAEGDYVHDMDLGFYEAYQYSGGPNWKATASYPPLLYPTHSVGGVLGAWQTHATSVSAVGVRDDRGDGVFDKGISQFDNDLSNATALFEVAGGGSFRTNEFRRVGYPCHIRESRFRFFGTEGSMEQLATVSLWQDRKGVEDISELLQPKATLAPDDPSLEHIAPALRDAFTSGSAPVHDRARLPRAFDQLPNGHEGSHHFLVDDFVTAVATGVQPPVNAWAAARYTLPGIVAHESALRDGERLRIPDFGDAPAAPAARNSGRAAR</sequence>
<dbReference type="PANTHER" id="PTHR43818">
    <property type="entry name" value="BCDNA.GH03377"/>
    <property type="match status" value="1"/>
</dbReference>
<dbReference type="InterPro" id="IPR050463">
    <property type="entry name" value="Gfo/Idh/MocA_oxidrdct_glycsds"/>
</dbReference>
<dbReference type="Pfam" id="PF01408">
    <property type="entry name" value="GFO_IDH_MocA"/>
    <property type="match status" value="1"/>
</dbReference>
<gene>
    <name evidence="4" type="ORF">QIS99_17435</name>
</gene>
<evidence type="ECO:0000313" key="5">
    <source>
        <dbReference type="Proteomes" id="UP001224661"/>
    </source>
</evidence>
<evidence type="ECO:0000256" key="2">
    <source>
        <dbReference type="SAM" id="MobiDB-lite"/>
    </source>
</evidence>
<evidence type="ECO:0000313" key="4">
    <source>
        <dbReference type="EMBL" id="MDI3387968.1"/>
    </source>
</evidence>
<evidence type="ECO:0000259" key="3">
    <source>
        <dbReference type="Pfam" id="PF01408"/>
    </source>
</evidence>
<feature type="compositionally biased region" description="Low complexity" evidence="2">
    <location>
        <begin position="397"/>
        <end position="411"/>
    </location>
</feature>
<dbReference type="RefSeq" id="WP_282514374.1">
    <property type="nucleotide sequence ID" value="NZ_JASCIR010000013.1"/>
</dbReference>
<dbReference type="Gene3D" id="3.40.50.720">
    <property type="entry name" value="NAD(P)-binding Rossmann-like Domain"/>
    <property type="match status" value="1"/>
</dbReference>
<accession>A0ABT6RW37</accession>
<reference evidence="4 5" key="1">
    <citation type="submission" date="2023-05" db="EMBL/GenBank/DDBJ databases">
        <title>Draft genome sequence of Streptomyces sp. B-S-A8 isolated from a cave soil in Thailand.</title>
        <authorList>
            <person name="Chamroensaksri N."/>
            <person name="Muangham S."/>
        </authorList>
    </citation>
    <scope>NUCLEOTIDE SEQUENCE [LARGE SCALE GENOMIC DNA]</scope>
    <source>
        <strain evidence="4 5">B-S-A8</strain>
    </source>
</reference>